<feature type="domain" description="SCP" evidence="1">
    <location>
        <begin position="175"/>
        <end position="340"/>
    </location>
</feature>
<dbReference type="Proteomes" id="UP000230423">
    <property type="component" value="Unassembled WGS sequence"/>
</dbReference>
<dbReference type="SUPFAM" id="SSF55797">
    <property type="entry name" value="PR-1-like"/>
    <property type="match status" value="1"/>
</dbReference>
<dbReference type="CDD" id="cd05380">
    <property type="entry name" value="CAP_euk"/>
    <property type="match status" value="1"/>
</dbReference>
<evidence type="ECO:0000313" key="2">
    <source>
        <dbReference type="EMBL" id="PIO64303.1"/>
    </source>
</evidence>
<keyword evidence="3" id="KW-1185">Reference proteome</keyword>
<dbReference type="EMBL" id="KZ350021">
    <property type="protein sequence ID" value="PIO64303.1"/>
    <property type="molecule type" value="Genomic_DNA"/>
</dbReference>
<evidence type="ECO:0000259" key="1">
    <source>
        <dbReference type="SMART" id="SM00198"/>
    </source>
</evidence>
<dbReference type="SMART" id="SM00198">
    <property type="entry name" value="SCP"/>
    <property type="match status" value="1"/>
</dbReference>
<sequence length="342" mass="38391">MPPLRTASRDTLNLSRRIGISATPNNNVDRGDEFTFERHLQRTDDNYSGNERVDCGTTRYVVNDYGSNDACRSGDNYSGNARINCGATRWVVNRNGINEAGKSDNYSGNERINCGATRRVVNRNGINEAGKSDNYSGNERINCGATRRVVNRNGINEAGKKINQICPTNPDMNDRIRLKAIEMHNYRRSNLANGKVKKNNGNYLPAAANMIRLRYDCELETSARLSVNRCSDSKYPSLPSDVQENIRGVAKSNARYRVNAIELAVKHWWSRVRMVDGIGMAVMYRAKHVSSTISYFTRNPIFTRAGHDKDDDLQMAWATTKFVGCAVSVRQLCGDKWAKNDS</sequence>
<name>A0A2G9U237_TELCI</name>
<protein>
    <submittedName>
        <fullName evidence="2">SCP-like protein</fullName>
    </submittedName>
</protein>
<dbReference type="OrthoDB" id="5876828at2759"/>
<dbReference type="InterPro" id="IPR035940">
    <property type="entry name" value="CAP_sf"/>
</dbReference>
<gene>
    <name evidence="2" type="ORF">TELCIR_14072</name>
</gene>
<dbReference type="InterPro" id="IPR014044">
    <property type="entry name" value="CAP_dom"/>
</dbReference>
<evidence type="ECO:0000313" key="3">
    <source>
        <dbReference type="Proteomes" id="UP000230423"/>
    </source>
</evidence>
<proteinExistence type="predicted"/>
<dbReference type="Gene3D" id="3.40.33.10">
    <property type="entry name" value="CAP"/>
    <property type="match status" value="1"/>
</dbReference>
<reference evidence="2 3" key="1">
    <citation type="submission" date="2015-09" db="EMBL/GenBank/DDBJ databases">
        <title>Draft genome of the parasitic nematode Teladorsagia circumcincta isolate WARC Sus (inbred).</title>
        <authorList>
            <person name="Mitreva M."/>
        </authorList>
    </citation>
    <scope>NUCLEOTIDE SEQUENCE [LARGE SCALE GENOMIC DNA]</scope>
    <source>
        <strain evidence="2 3">S</strain>
    </source>
</reference>
<organism evidence="2 3">
    <name type="scientific">Teladorsagia circumcincta</name>
    <name type="common">Brown stomach worm</name>
    <name type="synonym">Ostertagia circumcincta</name>
    <dbReference type="NCBI Taxonomy" id="45464"/>
    <lineage>
        <taxon>Eukaryota</taxon>
        <taxon>Metazoa</taxon>
        <taxon>Ecdysozoa</taxon>
        <taxon>Nematoda</taxon>
        <taxon>Chromadorea</taxon>
        <taxon>Rhabditida</taxon>
        <taxon>Rhabditina</taxon>
        <taxon>Rhabditomorpha</taxon>
        <taxon>Strongyloidea</taxon>
        <taxon>Trichostrongylidae</taxon>
        <taxon>Teladorsagia</taxon>
    </lineage>
</organism>
<accession>A0A2G9U237</accession>
<dbReference type="Pfam" id="PF00188">
    <property type="entry name" value="CAP"/>
    <property type="match status" value="1"/>
</dbReference>
<dbReference type="AlphaFoldDB" id="A0A2G9U237"/>